<dbReference type="InterPro" id="IPR033939">
    <property type="entry name" value="BCAT_family"/>
</dbReference>
<evidence type="ECO:0000256" key="18">
    <source>
        <dbReference type="RuleBase" id="RU004519"/>
    </source>
</evidence>
<dbReference type="NCBIfam" id="TIGR01123">
    <property type="entry name" value="ilvE_II"/>
    <property type="match status" value="1"/>
</dbReference>
<dbReference type="PANTHER" id="PTHR11825">
    <property type="entry name" value="SUBGROUP IIII AMINOTRANSFERASE"/>
    <property type="match status" value="1"/>
</dbReference>
<evidence type="ECO:0000256" key="1">
    <source>
        <dbReference type="ARBA" id="ARBA00001933"/>
    </source>
</evidence>
<dbReference type="InterPro" id="IPR018300">
    <property type="entry name" value="Aminotrans_IV_CS"/>
</dbReference>
<comment type="cofactor">
    <cofactor evidence="1 16">
        <name>pyridoxal 5'-phosphate</name>
        <dbReference type="ChEBI" id="CHEBI:597326"/>
    </cofactor>
</comment>
<evidence type="ECO:0000256" key="15">
    <source>
        <dbReference type="RuleBase" id="RU004106"/>
    </source>
</evidence>
<dbReference type="SUPFAM" id="SSF56752">
    <property type="entry name" value="D-aminoacid aminotransferase-like PLP-dependent enzymes"/>
    <property type="match status" value="1"/>
</dbReference>
<dbReference type="PIRSF" id="PIRSF006468">
    <property type="entry name" value="BCAT1"/>
    <property type="match status" value="1"/>
</dbReference>
<dbReference type="GO" id="GO:0009099">
    <property type="term" value="P:L-valine biosynthetic process"/>
    <property type="evidence" value="ECO:0007669"/>
    <property type="project" value="UniProtKB-UniPathway"/>
</dbReference>
<comment type="similarity">
    <text evidence="5 15">Belongs to the class-IV pyridoxal-phosphate-dependent aminotransferase family.</text>
</comment>
<evidence type="ECO:0000256" key="11">
    <source>
        <dbReference type="ARBA" id="ARBA00048212"/>
    </source>
</evidence>
<evidence type="ECO:0000256" key="17">
    <source>
        <dbReference type="RuleBase" id="RU004517"/>
    </source>
</evidence>
<evidence type="ECO:0000313" key="20">
    <source>
        <dbReference type="Proteomes" id="UP000199474"/>
    </source>
</evidence>
<keyword evidence="20" id="KW-1185">Reference proteome</keyword>
<dbReference type="InterPro" id="IPR043131">
    <property type="entry name" value="BCAT-like_N"/>
</dbReference>
<keyword evidence="7 17" id="KW-0028">Amino-acid biosynthesis</keyword>
<evidence type="ECO:0000256" key="12">
    <source>
        <dbReference type="ARBA" id="ARBA00048798"/>
    </source>
</evidence>
<dbReference type="STRING" id="640948.SAMN05216238_105117"/>
<comment type="catalytic activity">
    <reaction evidence="12 17">
        <text>L-isoleucine + 2-oxoglutarate = (S)-3-methyl-2-oxopentanoate + L-glutamate</text>
        <dbReference type="Rhea" id="RHEA:24801"/>
        <dbReference type="ChEBI" id="CHEBI:16810"/>
        <dbReference type="ChEBI" id="CHEBI:29985"/>
        <dbReference type="ChEBI" id="CHEBI:35146"/>
        <dbReference type="ChEBI" id="CHEBI:58045"/>
        <dbReference type="EC" id="2.6.1.42"/>
    </reaction>
</comment>
<keyword evidence="6 17" id="KW-0032">Aminotransferase</keyword>
<evidence type="ECO:0000256" key="14">
    <source>
        <dbReference type="PIRSR" id="PIRSR006468-1"/>
    </source>
</evidence>
<dbReference type="CDD" id="cd01557">
    <property type="entry name" value="BCAT_beta_family"/>
    <property type="match status" value="1"/>
</dbReference>
<evidence type="ECO:0000256" key="13">
    <source>
        <dbReference type="ARBA" id="ARBA00049229"/>
    </source>
</evidence>
<protein>
    <recommendedName>
        <fullName evidence="17">Branched-chain-amino-acid aminotransferase</fullName>
        <ecNumber evidence="17">2.6.1.42</ecNumber>
    </recommendedName>
</protein>
<feature type="modified residue" description="N6-(pyridoxal phosphate)lysine" evidence="14">
    <location>
        <position position="197"/>
    </location>
</feature>
<evidence type="ECO:0000256" key="4">
    <source>
        <dbReference type="ARBA" id="ARBA00005072"/>
    </source>
</evidence>
<dbReference type="InterPro" id="IPR001544">
    <property type="entry name" value="Aminotrans_IV"/>
</dbReference>
<evidence type="ECO:0000313" key="19">
    <source>
        <dbReference type="EMBL" id="SFD88263.1"/>
    </source>
</evidence>
<gene>
    <name evidence="19" type="ORF">SAMN05216238_105117</name>
</gene>
<organism evidence="19 20">
    <name type="scientific">Lentibacillus persicus</name>
    <dbReference type="NCBI Taxonomy" id="640948"/>
    <lineage>
        <taxon>Bacteria</taxon>
        <taxon>Bacillati</taxon>
        <taxon>Bacillota</taxon>
        <taxon>Bacilli</taxon>
        <taxon>Bacillales</taxon>
        <taxon>Bacillaceae</taxon>
        <taxon>Lentibacillus</taxon>
    </lineage>
</organism>
<dbReference type="InterPro" id="IPR005786">
    <property type="entry name" value="B_amino_transII"/>
</dbReference>
<dbReference type="GO" id="GO:0052655">
    <property type="term" value="F:L-valine-2-oxoglutarate transaminase activity"/>
    <property type="evidence" value="ECO:0007669"/>
    <property type="project" value="RHEA"/>
</dbReference>
<evidence type="ECO:0000256" key="16">
    <source>
        <dbReference type="RuleBase" id="RU004516"/>
    </source>
</evidence>
<comment type="catalytic activity">
    <reaction evidence="11 17">
        <text>L-valine + 2-oxoglutarate = 3-methyl-2-oxobutanoate + L-glutamate</text>
        <dbReference type="Rhea" id="RHEA:24813"/>
        <dbReference type="ChEBI" id="CHEBI:11851"/>
        <dbReference type="ChEBI" id="CHEBI:16810"/>
        <dbReference type="ChEBI" id="CHEBI:29985"/>
        <dbReference type="ChEBI" id="CHEBI:57762"/>
        <dbReference type="EC" id="2.6.1.42"/>
    </reaction>
</comment>
<dbReference type="EMBL" id="FOMR01000005">
    <property type="protein sequence ID" value="SFD88263.1"/>
    <property type="molecule type" value="Genomic_DNA"/>
</dbReference>
<name>A0A1I1W4K9_9BACI</name>
<dbReference type="PROSITE" id="PS00770">
    <property type="entry name" value="AA_TRANSFER_CLASS_4"/>
    <property type="match status" value="1"/>
</dbReference>
<dbReference type="UniPathway" id="UPA00047">
    <property type="reaction ID" value="UER00058"/>
</dbReference>
<comment type="pathway">
    <text evidence="4 18">Amino-acid biosynthesis; L-leucine biosynthesis; L-leucine from 3-methyl-2-oxobutanoate: step 4/4.</text>
</comment>
<evidence type="ECO:0000256" key="2">
    <source>
        <dbReference type="ARBA" id="ARBA00004824"/>
    </source>
</evidence>
<dbReference type="NCBIfam" id="NF009897">
    <property type="entry name" value="PRK13357.1"/>
    <property type="match status" value="1"/>
</dbReference>
<dbReference type="Pfam" id="PF01063">
    <property type="entry name" value="Aminotran_4"/>
    <property type="match status" value="1"/>
</dbReference>
<keyword evidence="8 17" id="KW-0808">Transferase</keyword>
<dbReference type="RefSeq" id="WP_090084283.1">
    <property type="nucleotide sequence ID" value="NZ_FOMR01000005.1"/>
</dbReference>
<evidence type="ECO:0000256" key="9">
    <source>
        <dbReference type="ARBA" id="ARBA00022898"/>
    </source>
</evidence>
<proteinExistence type="inferred from homology"/>
<dbReference type="EC" id="2.6.1.42" evidence="17"/>
<keyword evidence="10 17" id="KW-0100">Branched-chain amino acid biosynthesis</keyword>
<dbReference type="InterPro" id="IPR036038">
    <property type="entry name" value="Aminotransferase-like"/>
</dbReference>
<dbReference type="GO" id="GO:0009097">
    <property type="term" value="P:isoleucine biosynthetic process"/>
    <property type="evidence" value="ECO:0007669"/>
    <property type="project" value="UniProtKB-UniPathway"/>
</dbReference>
<dbReference type="PANTHER" id="PTHR11825:SF44">
    <property type="entry name" value="BRANCHED-CHAIN-AMINO-ACID AMINOTRANSFERASE"/>
    <property type="match status" value="1"/>
</dbReference>
<dbReference type="Proteomes" id="UP000199474">
    <property type="component" value="Unassembled WGS sequence"/>
</dbReference>
<dbReference type="UniPathway" id="UPA00048">
    <property type="reaction ID" value="UER00073"/>
</dbReference>
<comment type="catalytic activity">
    <reaction evidence="13 17">
        <text>L-leucine + 2-oxoglutarate = 4-methyl-2-oxopentanoate + L-glutamate</text>
        <dbReference type="Rhea" id="RHEA:18321"/>
        <dbReference type="ChEBI" id="CHEBI:16810"/>
        <dbReference type="ChEBI" id="CHEBI:17865"/>
        <dbReference type="ChEBI" id="CHEBI:29985"/>
        <dbReference type="ChEBI" id="CHEBI:57427"/>
        <dbReference type="EC" id="2.6.1.42"/>
    </reaction>
</comment>
<evidence type="ECO:0000256" key="5">
    <source>
        <dbReference type="ARBA" id="ARBA00009320"/>
    </source>
</evidence>
<sequence length="362" mass="40520">MRNTKINIERRKNKKTKPAPENLGFGTVYSDHMFIMDYSTEKGWHSPKITPYGPISLDPGTSVFQYAQSVFDGFKAYRTEDNRILIFRPEENLKRLNASCDRLCIPSIDEEFVLKAVKQLVDIDQDWIPTLKGTSLYIRPYIIATDVSLSVTPSKTYKFIMILSPVGAYYSEGFNPVGINVEETYARAVKGGTGAAKTAGNYSPGYKAQEKASEKGNAQVLWLDAIEKKYIEEVGSMNVFFKINNEVITPPLNGTILSGITRMSVIELLKYWNVPVYERDITIEEVHQAYVNGGLEEVFGAGTAAVIAPIGQLNWGDQEMVINNKQTGGLSQKLFDTLIGIQTGKLEDPFNWTVEVEKELTL</sequence>
<keyword evidence="9 16" id="KW-0663">Pyridoxal phosphate</keyword>
<evidence type="ECO:0000256" key="10">
    <source>
        <dbReference type="ARBA" id="ARBA00023304"/>
    </source>
</evidence>
<evidence type="ECO:0000256" key="8">
    <source>
        <dbReference type="ARBA" id="ARBA00022679"/>
    </source>
</evidence>
<comment type="pathway">
    <text evidence="3 18">Amino-acid biosynthesis; L-valine biosynthesis; L-valine from pyruvate: step 4/4.</text>
</comment>
<evidence type="ECO:0000256" key="3">
    <source>
        <dbReference type="ARBA" id="ARBA00004931"/>
    </source>
</evidence>
<dbReference type="AlphaFoldDB" id="A0A1I1W4K9"/>
<dbReference type="OrthoDB" id="9804984at2"/>
<evidence type="ECO:0000256" key="7">
    <source>
        <dbReference type="ARBA" id="ARBA00022605"/>
    </source>
</evidence>
<accession>A0A1I1W4K9</accession>
<dbReference type="GO" id="GO:0052654">
    <property type="term" value="F:L-leucine-2-oxoglutarate transaminase activity"/>
    <property type="evidence" value="ECO:0007669"/>
    <property type="project" value="RHEA"/>
</dbReference>
<dbReference type="GO" id="GO:0052656">
    <property type="term" value="F:L-isoleucine-2-oxoglutarate transaminase activity"/>
    <property type="evidence" value="ECO:0007669"/>
    <property type="project" value="RHEA"/>
</dbReference>
<dbReference type="UniPathway" id="UPA00049">
    <property type="reaction ID" value="UER00062"/>
</dbReference>
<reference evidence="20" key="1">
    <citation type="submission" date="2016-10" db="EMBL/GenBank/DDBJ databases">
        <authorList>
            <person name="Varghese N."/>
            <person name="Submissions S."/>
        </authorList>
    </citation>
    <scope>NUCLEOTIDE SEQUENCE [LARGE SCALE GENOMIC DNA]</scope>
    <source>
        <strain evidence="20">DSM 22530</strain>
    </source>
</reference>
<comment type="pathway">
    <text evidence="2 18">Amino-acid biosynthesis; L-isoleucine biosynthesis; L-isoleucine from 2-oxobutanoate: step 4/4.</text>
</comment>
<dbReference type="InterPro" id="IPR043132">
    <property type="entry name" value="BCAT-like_C"/>
</dbReference>
<evidence type="ECO:0000256" key="6">
    <source>
        <dbReference type="ARBA" id="ARBA00022576"/>
    </source>
</evidence>
<dbReference type="Gene3D" id="3.30.470.10">
    <property type="match status" value="1"/>
</dbReference>
<dbReference type="Gene3D" id="3.20.10.10">
    <property type="entry name" value="D-amino Acid Aminotransferase, subunit A, domain 2"/>
    <property type="match status" value="1"/>
</dbReference>
<dbReference type="GO" id="GO:0009098">
    <property type="term" value="P:L-leucine biosynthetic process"/>
    <property type="evidence" value="ECO:0007669"/>
    <property type="project" value="UniProtKB-UniPathway"/>
</dbReference>